<proteinExistence type="predicted"/>
<protein>
    <submittedName>
        <fullName evidence="2">Uncharacterized protein</fullName>
    </submittedName>
</protein>
<dbReference type="AlphaFoldDB" id="A0A699Z7W0"/>
<sequence length="634" mass="66710">MQEQQRASLDQVQNLLRQLTERDSQVASMAAEATQLRQELKASQAEVQGLASLAQGAAAKVALAVAGSNAAAQSVVLLHEELSKLRESRDELRMAANTVAARLAGAEERARQLQSASSVRDRVLAALQSVALDGDAAEAIDSLSAQLDEALAQAAQAASHVATLDATVMQYEAHVKSVGLAPHTITSDHAEVQRLQSEASIGAPIVLDLGQGRLLPQAPDTAGGKPGNSGISAAAAAQHTASKLETASTALRVALVDQSYSTRALTLQLATAPAMPLMALDMLQRNTLAAVTALGGELDELSSRLSCRPLDLPACQAKLQSSARTTQATAQQLRGIREQLAAAQVELLGLEEHLGQGEGSLKGAAALLAGWQGLLTSCMAEGQVVGEGRRMQLRVELQAAGDGINRATSALRATTLKGPLAKGDPKLADAENLLRTAHNAVMELSARLPDSDLVSDARLKGMVVGLEVELRERDRELSGLRLCLAPASSQAALLAAALAGVLKDLAALEGIQQMEVVLQECVAAGQDAPVDPVALQVSERSRDAVQTELDKMRTVAVQLRLRHAAVRFAFVAYYDKLRNAAALSASLAIWRQTVAHNKAERLREELSSSVEQRERLAQVAAARRASAPNVVAMT</sequence>
<name>A0A699Z7W0_HAELA</name>
<feature type="coiled-coil region" evidence="1">
    <location>
        <begin position="2"/>
        <end position="53"/>
    </location>
</feature>
<evidence type="ECO:0000313" key="3">
    <source>
        <dbReference type="Proteomes" id="UP000485058"/>
    </source>
</evidence>
<keyword evidence="3" id="KW-1185">Reference proteome</keyword>
<evidence type="ECO:0000256" key="1">
    <source>
        <dbReference type="SAM" id="Coils"/>
    </source>
</evidence>
<evidence type="ECO:0000313" key="2">
    <source>
        <dbReference type="EMBL" id="GFH18723.1"/>
    </source>
</evidence>
<dbReference type="Proteomes" id="UP000485058">
    <property type="component" value="Unassembled WGS sequence"/>
</dbReference>
<comment type="caution">
    <text evidence="2">The sequence shown here is derived from an EMBL/GenBank/DDBJ whole genome shotgun (WGS) entry which is preliminary data.</text>
</comment>
<dbReference type="EMBL" id="BLLF01001344">
    <property type="protein sequence ID" value="GFH18723.1"/>
    <property type="molecule type" value="Genomic_DNA"/>
</dbReference>
<gene>
    <name evidence="2" type="ORF">HaLaN_15574</name>
</gene>
<keyword evidence="1" id="KW-0175">Coiled coil</keyword>
<reference evidence="2 3" key="1">
    <citation type="submission" date="2020-02" db="EMBL/GenBank/DDBJ databases">
        <title>Draft genome sequence of Haematococcus lacustris strain NIES-144.</title>
        <authorList>
            <person name="Morimoto D."/>
            <person name="Nakagawa S."/>
            <person name="Yoshida T."/>
            <person name="Sawayama S."/>
        </authorList>
    </citation>
    <scope>NUCLEOTIDE SEQUENCE [LARGE SCALE GENOMIC DNA]</scope>
    <source>
        <strain evidence="2 3">NIES-144</strain>
    </source>
</reference>
<organism evidence="2 3">
    <name type="scientific">Haematococcus lacustris</name>
    <name type="common">Green alga</name>
    <name type="synonym">Haematococcus pluvialis</name>
    <dbReference type="NCBI Taxonomy" id="44745"/>
    <lineage>
        <taxon>Eukaryota</taxon>
        <taxon>Viridiplantae</taxon>
        <taxon>Chlorophyta</taxon>
        <taxon>core chlorophytes</taxon>
        <taxon>Chlorophyceae</taxon>
        <taxon>CS clade</taxon>
        <taxon>Chlamydomonadales</taxon>
        <taxon>Haematococcaceae</taxon>
        <taxon>Haematococcus</taxon>
    </lineage>
</organism>
<accession>A0A699Z7W0</accession>